<dbReference type="RefSeq" id="WP_259094830.1">
    <property type="nucleotide sequence ID" value="NZ_CP130454.1"/>
</dbReference>
<proteinExistence type="predicted"/>
<comment type="caution">
    <text evidence="3">The sequence shown here is derived from an EMBL/GenBank/DDBJ whole genome shotgun (WGS) entry which is preliminary data.</text>
</comment>
<dbReference type="PANTHER" id="PTHR43818">
    <property type="entry name" value="BCDNA.GH03377"/>
    <property type="match status" value="1"/>
</dbReference>
<dbReference type="SUPFAM" id="SSF51735">
    <property type="entry name" value="NAD(P)-binding Rossmann-fold domains"/>
    <property type="match status" value="1"/>
</dbReference>
<reference evidence="3 4" key="1">
    <citation type="submission" date="2022-08" db="EMBL/GenBank/DDBJ databases">
        <title>Bacterial and archaeal communities from various locations to study Microbial Dark Matter (Phase II).</title>
        <authorList>
            <person name="Stepanauskas R."/>
        </authorList>
    </citation>
    <scope>NUCLEOTIDE SEQUENCE [LARGE SCALE GENOMIC DNA]</scope>
    <source>
        <strain evidence="3 4">PD1</strain>
    </source>
</reference>
<evidence type="ECO:0000259" key="2">
    <source>
        <dbReference type="Pfam" id="PF01408"/>
    </source>
</evidence>
<dbReference type="InterPro" id="IPR000683">
    <property type="entry name" value="Gfo/Idh/MocA-like_OxRdtase_N"/>
</dbReference>
<feature type="domain" description="Gfo/Idh/MocA-like oxidoreductase N-terminal" evidence="2">
    <location>
        <begin position="6"/>
        <end position="125"/>
    </location>
</feature>
<dbReference type="Proteomes" id="UP001204798">
    <property type="component" value="Unassembled WGS sequence"/>
</dbReference>
<protein>
    <submittedName>
        <fullName evidence="3">Dehydrogenase</fullName>
    </submittedName>
</protein>
<gene>
    <name evidence="3" type="ORF">M2350_001188</name>
</gene>
<keyword evidence="4" id="KW-1185">Reference proteome</keyword>
<dbReference type="InterPro" id="IPR036291">
    <property type="entry name" value="NAD(P)-bd_dom_sf"/>
</dbReference>
<dbReference type="InterPro" id="IPR050463">
    <property type="entry name" value="Gfo/Idh/MocA_oxidrdct_glycsds"/>
</dbReference>
<evidence type="ECO:0000313" key="4">
    <source>
        <dbReference type="Proteomes" id="UP001204798"/>
    </source>
</evidence>
<accession>A0ABT2ELG8</accession>
<dbReference type="EMBL" id="JANUCP010000002">
    <property type="protein sequence ID" value="MCS3918788.1"/>
    <property type="molecule type" value="Genomic_DNA"/>
</dbReference>
<keyword evidence="1" id="KW-0560">Oxidoreductase</keyword>
<evidence type="ECO:0000313" key="3">
    <source>
        <dbReference type="EMBL" id="MCS3918788.1"/>
    </source>
</evidence>
<dbReference type="Gene3D" id="3.40.50.720">
    <property type="entry name" value="NAD(P)-binding Rossmann-like Domain"/>
    <property type="match status" value="1"/>
</dbReference>
<organism evidence="3 4">
    <name type="scientific">Candidatus Fervidibacter sacchari</name>
    <dbReference type="NCBI Taxonomy" id="1448929"/>
    <lineage>
        <taxon>Bacteria</taxon>
        <taxon>Candidatus Fervidibacterota</taxon>
        <taxon>Candidatus Fervidibacter</taxon>
    </lineage>
</organism>
<sequence>MSGVVRLGYVGAGFMAQKVHLPNFTNLAGCQVVALAEARPKLGEMVAKRFGIPKLYRHHSELIADPEVDAVAVSAHFAAQGEIARDALLAGKPVFMEKPMAVSVEQAERILEASRKTWAPLMVAYMKRYDAGYELAKEYVTKFRQSGELGRITLVRIHYFGGDWICGLDTPFVSTDEPIPQPPFIKPAWLPDEHVQRYIGFIQQYVHAFNFVRWLLDAGDDAKVVWVDLDSDGYTGVVVLKVAGVRVVLETGSLSHHRWDEHTQVYFERGWVHMWSPPLLLRNQPAEVEVYIGGERHEYLRPLPKDRWSWSYKREAEHFIRCLQTGEPFRSPGEDALIDVKLCEEVYRKWLGL</sequence>
<dbReference type="Gene3D" id="3.30.360.10">
    <property type="entry name" value="Dihydrodipicolinate Reductase, domain 2"/>
    <property type="match status" value="1"/>
</dbReference>
<dbReference type="PANTHER" id="PTHR43818:SF11">
    <property type="entry name" value="BCDNA.GH03377"/>
    <property type="match status" value="1"/>
</dbReference>
<dbReference type="SUPFAM" id="SSF55347">
    <property type="entry name" value="Glyceraldehyde-3-phosphate dehydrogenase-like, C-terminal domain"/>
    <property type="match status" value="1"/>
</dbReference>
<name>A0ABT2ELG8_9BACT</name>
<evidence type="ECO:0000256" key="1">
    <source>
        <dbReference type="ARBA" id="ARBA00023002"/>
    </source>
</evidence>
<dbReference type="Pfam" id="PF01408">
    <property type="entry name" value="GFO_IDH_MocA"/>
    <property type="match status" value="1"/>
</dbReference>